<keyword evidence="4 6" id="KW-0853">WD repeat</keyword>
<evidence type="ECO:0000256" key="3">
    <source>
        <dbReference type="ARBA" id="ARBA00022490"/>
    </source>
</evidence>
<evidence type="ECO:0000313" key="11">
    <source>
        <dbReference type="EMBL" id="SSX28371.1"/>
    </source>
</evidence>
<dbReference type="PANTHER" id="PTHR19849:SF0">
    <property type="entry name" value="PHOSPHOLIPASE A-2-ACTIVATING PROTEIN"/>
    <property type="match status" value="1"/>
</dbReference>
<dbReference type="InterPro" id="IPR011989">
    <property type="entry name" value="ARM-like"/>
</dbReference>
<dbReference type="GO" id="GO:0005634">
    <property type="term" value="C:nucleus"/>
    <property type="evidence" value="ECO:0007669"/>
    <property type="project" value="TreeGrafter"/>
</dbReference>
<feature type="repeat" description="WD" evidence="6">
    <location>
        <begin position="12"/>
        <end position="43"/>
    </location>
</feature>
<dbReference type="PANTHER" id="PTHR19849">
    <property type="entry name" value="PHOSPHOLIPASE A-2-ACTIVATING PROTEIN"/>
    <property type="match status" value="1"/>
</dbReference>
<reference evidence="11" key="2">
    <citation type="submission" date="2018-07" db="EMBL/GenBank/DDBJ databases">
        <authorList>
            <person name="Quirk P.G."/>
            <person name="Krulwich T.A."/>
        </authorList>
    </citation>
    <scope>NUCLEOTIDE SEQUENCE</scope>
</reference>
<evidence type="ECO:0000256" key="2">
    <source>
        <dbReference type="ARBA" id="ARBA00008495"/>
    </source>
</evidence>
<keyword evidence="3" id="KW-0963">Cytoplasm</keyword>
<dbReference type="EMBL" id="UFQS01000997">
    <property type="protein sequence ID" value="SSX08348.1"/>
    <property type="molecule type" value="Genomic_DNA"/>
</dbReference>
<dbReference type="InterPro" id="IPR038122">
    <property type="entry name" value="PFU_sf"/>
</dbReference>
<feature type="repeat" description="WD" evidence="6">
    <location>
        <begin position="98"/>
        <end position="132"/>
    </location>
</feature>
<feature type="domain" description="PFU" evidence="8">
    <location>
        <begin position="358"/>
        <end position="457"/>
    </location>
</feature>
<dbReference type="InterPro" id="IPR001680">
    <property type="entry name" value="WD40_rpt"/>
</dbReference>
<dbReference type="Gene3D" id="1.25.10.10">
    <property type="entry name" value="Leucine-rich Repeat Variant"/>
    <property type="match status" value="1"/>
</dbReference>
<feature type="repeat" description="WD" evidence="6">
    <location>
        <begin position="221"/>
        <end position="261"/>
    </location>
</feature>
<organism evidence="10">
    <name type="scientific">Culicoides sonorensis</name>
    <name type="common">Biting midge</name>
    <dbReference type="NCBI Taxonomy" id="179676"/>
    <lineage>
        <taxon>Eukaryota</taxon>
        <taxon>Metazoa</taxon>
        <taxon>Ecdysozoa</taxon>
        <taxon>Arthropoda</taxon>
        <taxon>Hexapoda</taxon>
        <taxon>Insecta</taxon>
        <taxon>Pterygota</taxon>
        <taxon>Neoptera</taxon>
        <taxon>Endopterygota</taxon>
        <taxon>Diptera</taxon>
        <taxon>Nematocera</taxon>
        <taxon>Chironomoidea</taxon>
        <taxon>Ceratopogonidae</taxon>
        <taxon>Ceratopogoninae</taxon>
        <taxon>Culicoides</taxon>
        <taxon>Monoculicoides</taxon>
    </lineage>
</organism>
<name>A0A336KTA5_CULSO</name>
<dbReference type="GO" id="GO:0043130">
    <property type="term" value="F:ubiquitin binding"/>
    <property type="evidence" value="ECO:0007669"/>
    <property type="project" value="TreeGrafter"/>
</dbReference>
<sequence length="802" mass="88022">MSLNEYKLSCELAGHSLDVRAVAEGPEDTIISGSRDKTAKIWKREGETAYSEILTMQDHTNFVGAICVVTQENWICTGSNDSTICLYQFNQVKPFMTLKGHSGTVCSITNGTKERQILSGSWDKTAKLWTINDSGFSCVTFEGHEAAVWAVCTLKSGKYATGSADKFIFIWDSLGKKLVVLKGHTDCVRGLAPLDDGSLLSCSNDGTIRLWNDSYESVREFHGHSNYIYTIATMGSDIFVTGGEDNTIRMWSVKDGALGDAIQLPAQSVWSVACLKNSDIVTGTSDGMVRVFTKDSSRVASEQTLASFTLAVQTRIAESSKELGGIKVNELPGPEALLEDGKDAQTKLIRQPNGKIMCYQWLEGKWQCLGDVTGASGGSQKTSGKTLFEGEEYDYVFTVDIQEGAPPIKLPYNLGEDPWVAAQKFIHKHDLPQVYLEQVANFIIANSESVPVIGSGGYADPFTGEGRYVPGAGNDFQTSGGNADPFTGGSSYSTMTAQQNGASKPSAPVPMEIGTGNADPFTGTCSYTSTTGRKYRGIKHFPFKQYHILSTYDSAKILLKLQEFNIKVGGDHQFPDNGLESIVKLASIESPDDVDKDTFATLKKMYSWPQDNLFPVLDITRLAIRNESVCSKIANFELLSTIIENLSVGSPAPNKIMAVRCLSNMITHHWGRGLLETRFDQIMDACKSIKSGNVSLQNALSVLYLNLSIAQLEVASKEKSQSIAECALDALMWINEIDVYFRLYQALGNLTTIAYKRLIKEKINSMEVVVEKMKGHSEGRETDDYERLREIAADLYETIKAK</sequence>
<dbReference type="OMA" id="DKCIYYW"/>
<reference evidence="10" key="1">
    <citation type="submission" date="2018-04" db="EMBL/GenBank/DDBJ databases">
        <authorList>
            <person name="Go L.Y."/>
            <person name="Mitchell J.A."/>
        </authorList>
    </citation>
    <scope>NUCLEOTIDE SEQUENCE</scope>
    <source>
        <tissue evidence="10">Whole organism</tissue>
    </source>
</reference>
<dbReference type="GO" id="GO:0010992">
    <property type="term" value="P:ubiquitin recycling"/>
    <property type="evidence" value="ECO:0007669"/>
    <property type="project" value="TreeGrafter"/>
</dbReference>
<gene>
    <name evidence="10" type="primary">CSON015558</name>
</gene>
<dbReference type="PROSITE" id="PS50294">
    <property type="entry name" value="WD_REPEATS_REGION"/>
    <property type="match status" value="4"/>
</dbReference>
<evidence type="ECO:0000256" key="4">
    <source>
        <dbReference type="ARBA" id="ARBA00022574"/>
    </source>
</evidence>
<evidence type="ECO:0000259" key="8">
    <source>
        <dbReference type="PROSITE" id="PS51394"/>
    </source>
</evidence>
<dbReference type="InterPro" id="IPR015943">
    <property type="entry name" value="WD40/YVTN_repeat-like_dom_sf"/>
</dbReference>
<dbReference type="InterPro" id="IPR020472">
    <property type="entry name" value="WD40_PAC1"/>
</dbReference>
<evidence type="ECO:0000259" key="9">
    <source>
        <dbReference type="PROSITE" id="PS51396"/>
    </source>
</evidence>
<dbReference type="GO" id="GO:0043161">
    <property type="term" value="P:proteasome-mediated ubiquitin-dependent protein catabolic process"/>
    <property type="evidence" value="ECO:0007669"/>
    <property type="project" value="TreeGrafter"/>
</dbReference>
<feature type="region of interest" description="Disordered" evidence="7">
    <location>
        <begin position="475"/>
        <end position="506"/>
    </location>
</feature>
<dbReference type="PROSITE" id="PS51396">
    <property type="entry name" value="PUL"/>
    <property type="match status" value="1"/>
</dbReference>
<dbReference type="Pfam" id="PF09070">
    <property type="entry name" value="PFU"/>
    <property type="match status" value="1"/>
</dbReference>
<evidence type="ECO:0000256" key="1">
    <source>
        <dbReference type="ARBA" id="ARBA00004496"/>
    </source>
</evidence>
<evidence type="ECO:0000256" key="7">
    <source>
        <dbReference type="SAM" id="MobiDB-lite"/>
    </source>
</evidence>
<dbReference type="EMBL" id="UFQT01000997">
    <property type="protein sequence ID" value="SSX28371.1"/>
    <property type="molecule type" value="Genomic_DNA"/>
</dbReference>
<dbReference type="SMART" id="SM00320">
    <property type="entry name" value="WD40"/>
    <property type="match status" value="7"/>
</dbReference>
<evidence type="ECO:0000256" key="6">
    <source>
        <dbReference type="PROSITE-ProRule" id="PRU00221"/>
    </source>
</evidence>
<dbReference type="PRINTS" id="PR00320">
    <property type="entry name" value="GPROTEINBRPT"/>
</dbReference>
<dbReference type="PROSITE" id="PS51394">
    <property type="entry name" value="PFU"/>
    <property type="match status" value="1"/>
</dbReference>
<feature type="repeat" description="WD" evidence="6">
    <location>
        <begin position="141"/>
        <end position="172"/>
    </location>
</feature>
<dbReference type="InterPro" id="IPR036322">
    <property type="entry name" value="WD40_repeat_dom_sf"/>
</dbReference>
<dbReference type="GO" id="GO:0005737">
    <property type="term" value="C:cytoplasm"/>
    <property type="evidence" value="ECO:0007669"/>
    <property type="project" value="UniProtKB-SubCell"/>
</dbReference>
<proteinExistence type="inferred from homology"/>
<evidence type="ECO:0000256" key="5">
    <source>
        <dbReference type="ARBA" id="ARBA00022737"/>
    </source>
</evidence>
<dbReference type="Gene3D" id="3.10.20.870">
    <property type="entry name" value="PFU (PLAA family ubiquitin binding), C-terminal domain"/>
    <property type="match status" value="1"/>
</dbReference>
<dbReference type="InterPro" id="IPR015155">
    <property type="entry name" value="PFU"/>
</dbReference>
<dbReference type="PROSITE" id="PS50082">
    <property type="entry name" value="WD_REPEATS_2"/>
    <property type="match status" value="5"/>
</dbReference>
<protein>
    <submittedName>
        <fullName evidence="10">CSON015558 protein</fullName>
    </submittedName>
</protein>
<dbReference type="VEuPathDB" id="VectorBase:CSON015558"/>
<feature type="repeat" description="WD" evidence="6">
    <location>
        <begin position="181"/>
        <end position="212"/>
    </location>
</feature>
<keyword evidence="5" id="KW-0677">Repeat</keyword>
<feature type="domain" description="PUL" evidence="9">
    <location>
        <begin position="539"/>
        <end position="798"/>
    </location>
</feature>
<dbReference type="CDD" id="cd00200">
    <property type="entry name" value="WD40"/>
    <property type="match status" value="1"/>
</dbReference>
<dbReference type="SUPFAM" id="SSF50978">
    <property type="entry name" value="WD40 repeat-like"/>
    <property type="match status" value="1"/>
</dbReference>
<dbReference type="Pfam" id="PF08324">
    <property type="entry name" value="PUL"/>
    <property type="match status" value="1"/>
</dbReference>
<comment type="similarity">
    <text evidence="2">Belongs to the WD repeat PLAP family.</text>
</comment>
<dbReference type="Gene3D" id="2.130.10.10">
    <property type="entry name" value="YVTN repeat-like/Quinoprotein amine dehydrogenase"/>
    <property type="match status" value="1"/>
</dbReference>
<dbReference type="InterPro" id="IPR013535">
    <property type="entry name" value="PUL_dom"/>
</dbReference>
<dbReference type="AlphaFoldDB" id="A0A336KTA5"/>
<accession>A0A336KTA5</accession>
<evidence type="ECO:0000313" key="10">
    <source>
        <dbReference type="EMBL" id="SSX08348.1"/>
    </source>
</evidence>
<dbReference type="Pfam" id="PF00400">
    <property type="entry name" value="WD40"/>
    <property type="match status" value="6"/>
</dbReference>
<feature type="compositionally biased region" description="Polar residues" evidence="7">
    <location>
        <begin position="488"/>
        <end position="503"/>
    </location>
</feature>
<comment type="subcellular location">
    <subcellularLocation>
        <location evidence="1">Cytoplasm</location>
    </subcellularLocation>
</comment>